<dbReference type="SMART" id="SM00422">
    <property type="entry name" value="HTH_MERR"/>
    <property type="match status" value="1"/>
</dbReference>
<dbReference type="PANTHER" id="PTHR30204">
    <property type="entry name" value="REDOX-CYCLING DRUG-SENSING TRANSCRIPTIONAL ACTIVATOR SOXR"/>
    <property type="match status" value="1"/>
</dbReference>
<dbReference type="KEGG" id="amt:Amet_0617"/>
<dbReference type="SUPFAM" id="SSF55136">
    <property type="entry name" value="Probable bacterial effector-binding domain"/>
    <property type="match status" value="1"/>
</dbReference>
<dbReference type="InterPro" id="IPR047057">
    <property type="entry name" value="MerR_fam"/>
</dbReference>
<evidence type="ECO:0000313" key="4">
    <source>
        <dbReference type="Proteomes" id="UP000001572"/>
    </source>
</evidence>
<dbReference type="SUPFAM" id="SSF46955">
    <property type="entry name" value="Putative DNA-binding domain"/>
    <property type="match status" value="1"/>
</dbReference>
<dbReference type="RefSeq" id="WP_011971751.1">
    <property type="nucleotide sequence ID" value="NC_009633.1"/>
</dbReference>
<dbReference type="PROSITE" id="PS50937">
    <property type="entry name" value="HTH_MERR_2"/>
    <property type="match status" value="1"/>
</dbReference>
<dbReference type="AlphaFoldDB" id="A6TKX5"/>
<dbReference type="CDD" id="cd04782">
    <property type="entry name" value="HTH_BltR"/>
    <property type="match status" value="1"/>
</dbReference>
<dbReference type="Gene3D" id="1.10.1660.10">
    <property type="match status" value="1"/>
</dbReference>
<reference evidence="4" key="1">
    <citation type="journal article" date="2016" name="Genome Announc.">
        <title>Complete genome sequence of Alkaliphilus metalliredigens strain QYMF, an alkaliphilic and metal-reducing bacterium isolated from borax-contaminated leachate ponds.</title>
        <authorList>
            <person name="Hwang C."/>
            <person name="Copeland A."/>
            <person name="Lucas S."/>
            <person name="Lapidus A."/>
            <person name="Barry K."/>
            <person name="Detter J.C."/>
            <person name="Glavina Del Rio T."/>
            <person name="Hammon N."/>
            <person name="Israni S."/>
            <person name="Dalin E."/>
            <person name="Tice H."/>
            <person name="Pitluck S."/>
            <person name="Chertkov O."/>
            <person name="Brettin T."/>
            <person name="Bruce D."/>
            <person name="Han C."/>
            <person name="Schmutz J."/>
            <person name="Larimer F."/>
            <person name="Land M.L."/>
            <person name="Hauser L."/>
            <person name="Kyrpides N."/>
            <person name="Mikhailova N."/>
            <person name="Ye Q."/>
            <person name="Zhou J."/>
            <person name="Richardson P."/>
            <person name="Fields M.W."/>
        </authorList>
    </citation>
    <scope>NUCLEOTIDE SEQUENCE [LARGE SCALE GENOMIC DNA]</scope>
    <source>
        <strain evidence="4">QYMF</strain>
    </source>
</reference>
<dbReference type="HOGENOM" id="CLU_065103_0_2_9"/>
<dbReference type="OrthoDB" id="9773308at2"/>
<proteinExistence type="predicted"/>
<sequence length="273" mass="31744">MKKKSHIYFTTGEFANLVGVSKDTLFHYDKIGVFSPEIKGNNHYRYYSVYQAEVFNVIATLKEVNMPLKEIKAYLNKRTPDEYILLLEKEEASLDTKIRELQKMKGLISQKISITKSAVGINTSEILLEEKIKDEFLVITKTVPFTGEKSIAASIKKHYEYLNEHNIISPYSLGCMVDSEKVFDDLDSYDYFFTKVSKTSDSYNFIREKGSYLTAYHTKGYLNIKDTYDRILEFAKNEGLKPEGYFYEDVLLDELSVKEYDQYLIQISIKILK</sequence>
<accession>A6TKX5</accession>
<dbReference type="STRING" id="293826.Amet_0617"/>
<evidence type="ECO:0000256" key="1">
    <source>
        <dbReference type="ARBA" id="ARBA00023125"/>
    </source>
</evidence>
<dbReference type="InterPro" id="IPR000551">
    <property type="entry name" value="MerR-type_HTH_dom"/>
</dbReference>
<dbReference type="Pfam" id="PF06445">
    <property type="entry name" value="GyrI-like"/>
    <property type="match status" value="1"/>
</dbReference>
<keyword evidence="1" id="KW-0238">DNA-binding</keyword>
<dbReference type="eggNOG" id="COG4978">
    <property type="taxonomic scope" value="Bacteria"/>
</dbReference>
<organism evidence="3 4">
    <name type="scientific">Alkaliphilus metalliredigens (strain QYMF)</name>
    <dbReference type="NCBI Taxonomy" id="293826"/>
    <lineage>
        <taxon>Bacteria</taxon>
        <taxon>Bacillati</taxon>
        <taxon>Bacillota</taxon>
        <taxon>Clostridia</taxon>
        <taxon>Peptostreptococcales</taxon>
        <taxon>Natronincolaceae</taxon>
        <taxon>Alkaliphilus</taxon>
    </lineage>
</organism>
<dbReference type="EMBL" id="CP000724">
    <property type="protein sequence ID" value="ABR46843.1"/>
    <property type="molecule type" value="Genomic_DNA"/>
</dbReference>
<dbReference type="PANTHER" id="PTHR30204:SF85">
    <property type="entry name" value="MULTIDRUG-EFFLUX TRANSPORTER 2 REGULATOR"/>
    <property type="match status" value="1"/>
</dbReference>
<keyword evidence="4" id="KW-1185">Reference proteome</keyword>
<dbReference type="InterPro" id="IPR011256">
    <property type="entry name" value="Reg_factor_effector_dom_sf"/>
</dbReference>
<dbReference type="Pfam" id="PF13411">
    <property type="entry name" value="MerR_1"/>
    <property type="match status" value="1"/>
</dbReference>
<name>A6TKX5_ALKMQ</name>
<dbReference type="GO" id="GO:0003677">
    <property type="term" value="F:DNA binding"/>
    <property type="evidence" value="ECO:0007669"/>
    <property type="project" value="UniProtKB-KW"/>
</dbReference>
<gene>
    <name evidence="3" type="ordered locus">Amet_0617</name>
</gene>
<dbReference type="InterPro" id="IPR009061">
    <property type="entry name" value="DNA-bd_dom_put_sf"/>
</dbReference>
<feature type="domain" description="HTH merR-type" evidence="2">
    <location>
        <begin position="8"/>
        <end position="77"/>
    </location>
</feature>
<evidence type="ECO:0000259" key="2">
    <source>
        <dbReference type="PROSITE" id="PS50937"/>
    </source>
</evidence>
<evidence type="ECO:0000313" key="3">
    <source>
        <dbReference type="EMBL" id="ABR46843.1"/>
    </source>
</evidence>
<protein>
    <submittedName>
        <fullName evidence="3">Putative transcriptional regulator, MerR family</fullName>
    </submittedName>
</protein>
<dbReference type="Proteomes" id="UP000001572">
    <property type="component" value="Chromosome"/>
</dbReference>
<dbReference type="InterPro" id="IPR029442">
    <property type="entry name" value="GyrI-like"/>
</dbReference>
<dbReference type="PROSITE" id="PS00552">
    <property type="entry name" value="HTH_MERR_1"/>
    <property type="match status" value="1"/>
</dbReference>
<dbReference type="eggNOG" id="COG0789">
    <property type="taxonomic scope" value="Bacteria"/>
</dbReference>
<dbReference type="Gene3D" id="3.20.80.10">
    <property type="entry name" value="Regulatory factor, effector binding domain"/>
    <property type="match status" value="1"/>
</dbReference>
<dbReference type="GO" id="GO:0003700">
    <property type="term" value="F:DNA-binding transcription factor activity"/>
    <property type="evidence" value="ECO:0007669"/>
    <property type="project" value="InterPro"/>
</dbReference>